<organism evidence="1 2">
    <name type="scientific">Stenotrophomonas hibiscicola</name>
    <dbReference type="NCBI Taxonomy" id="86189"/>
    <lineage>
        <taxon>Bacteria</taxon>
        <taxon>Pseudomonadati</taxon>
        <taxon>Pseudomonadota</taxon>
        <taxon>Gammaproteobacteria</taxon>
        <taxon>Lysobacterales</taxon>
        <taxon>Lysobacteraceae</taxon>
        <taxon>Stenotrophomonas</taxon>
        <taxon>Stenotrophomonas maltophilia group</taxon>
    </lineage>
</organism>
<accession>A0ABV0C6T3</accession>
<sequence length="194" mass="21853">MTAPLPVSPATVVEATKASSPAAAVVSAMRRVDPATAVDGREVRAWADTLLKALYTAQPVRWEYRNKDDHRPGCWMQADAGHVYAAHQRGLVVRALFETPRVIQPEKVHDFQRRVCTRCGMSEDWAGPDCFPPDNKPDPRKLLPVEPSWFLEPLKWIRDAGPAPVSTHERRRRATEATFLIEQLEAHIEECNKP</sequence>
<proteinExistence type="predicted"/>
<dbReference type="EMBL" id="JBDJOF010000014">
    <property type="protein sequence ID" value="MEN5389971.1"/>
    <property type="molecule type" value="Genomic_DNA"/>
</dbReference>
<keyword evidence="2" id="KW-1185">Reference proteome</keyword>
<dbReference type="RefSeq" id="WP_346469626.1">
    <property type="nucleotide sequence ID" value="NZ_JBDJOF010000014.1"/>
</dbReference>
<gene>
    <name evidence="1" type="ORF">ABE587_09085</name>
</gene>
<dbReference type="Proteomes" id="UP001400166">
    <property type="component" value="Unassembled WGS sequence"/>
</dbReference>
<evidence type="ECO:0000313" key="2">
    <source>
        <dbReference type="Proteomes" id="UP001400166"/>
    </source>
</evidence>
<comment type="caution">
    <text evidence="1">The sequence shown here is derived from an EMBL/GenBank/DDBJ whole genome shotgun (WGS) entry which is preliminary data.</text>
</comment>
<name>A0ABV0C6T3_9GAMM</name>
<protein>
    <submittedName>
        <fullName evidence="1">Uncharacterized protein</fullName>
    </submittedName>
</protein>
<reference evidence="1 2" key="1">
    <citation type="submission" date="2024-04" db="EMBL/GenBank/DDBJ databases">
        <title>WGS of bacteria from Torrens River.</title>
        <authorList>
            <person name="Wyrsch E.R."/>
            <person name="Drigo B."/>
        </authorList>
    </citation>
    <scope>NUCLEOTIDE SEQUENCE [LARGE SCALE GENOMIC DNA]</scope>
    <source>
        <strain evidence="1 2">TWI153</strain>
    </source>
</reference>
<evidence type="ECO:0000313" key="1">
    <source>
        <dbReference type="EMBL" id="MEN5389971.1"/>
    </source>
</evidence>